<protein>
    <recommendedName>
        <fullName evidence="3">Peptidase M10 metallopeptidase domain-containing protein</fullName>
    </recommendedName>
</protein>
<reference evidence="1 2" key="1">
    <citation type="submission" date="2015-11" db="EMBL/GenBank/DDBJ databases">
        <title>Draft genome sequence of Paramesorhizobium deserti A-3-E, a strain highly resistant to diverse beta-lactam antibiotics.</title>
        <authorList>
            <person name="Lv R."/>
            <person name="Yang X."/>
            <person name="Fang N."/>
            <person name="Guo J."/>
            <person name="Luo X."/>
            <person name="Peng F."/>
            <person name="Yang R."/>
            <person name="Cui Y."/>
            <person name="Fang C."/>
            <person name="Song Y."/>
        </authorList>
    </citation>
    <scope>NUCLEOTIDE SEQUENCE [LARGE SCALE GENOMIC DNA]</scope>
    <source>
        <strain evidence="1 2">A-3-E</strain>
    </source>
</reference>
<dbReference type="SUPFAM" id="SSF55486">
    <property type="entry name" value="Metalloproteases ('zincins'), catalytic domain"/>
    <property type="match status" value="1"/>
</dbReference>
<sequence>MTKWHILEQFQRFVQIFGTDNRQTIADALVFRTLAHEVGHALGLNHPNDTSEEPFDTAGMITLGWARTTTFTRDIAATPLMIGDQMAYLEALAARLRTPVTTANMAPTVHELFAIGVENDCGGPISQPSTDNKTSMSDDTCTNKPRIFYPLAARLSAAIGMSVLK</sequence>
<evidence type="ECO:0008006" key="3">
    <source>
        <dbReference type="Google" id="ProtNLM"/>
    </source>
</evidence>
<dbReference type="AlphaFoldDB" id="A0A135I1V8"/>
<comment type="caution">
    <text evidence="1">The sequence shown here is derived from an EMBL/GenBank/DDBJ whole genome shotgun (WGS) entry which is preliminary data.</text>
</comment>
<dbReference type="EMBL" id="LNTU01000001">
    <property type="protein sequence ID" value="KXF79424.1"/>
    <property type="molecule type" value="Genomic_DNA"/>
</dbReference>
<organism evidence="1 2">
    <name type="scientific">Paramesorhizobium deserti</name>
    <dbReference type="NCBI Taxonomy" id="1494590"/>
    <lineage>
        <taxon>Bacteria</taxon>
        <taxon>Pseudomonadati</taxon>
        <taxon>Pseudomonadota</taxon>
        <taxon>Alphaproteobacteria</taxon>
        <taxon>Hyphomicrobiales</taxon>
        <taxon>Phyllobacteriaceae</taxon>
        <taxon>Paramesorhizobium</taxon>
    </lineage>
</organism>
<evidence type="ECO:0000313" key="1">
    <source>
        <dbReference type="EMBL" id="KXF79424.1"/>
    </source>
</evidence>
<keyword evidence="2" id="KW-1185">Reference proteome</keyword>
<evidence type="ECO:0000313" key="2">
    <source>
        <dbReference type="Proteomes" id="UP000070107"/>
    </source>
</evidence>
<accession>A0A135I1V8</accession>
<dbReference type="GO" id="GO:0008237">
    <property type="term" value="F:metallopeptidase activity"/>
    <property type="evidence" value="ECO:0007669"/>
    <property type="project" value="InterPro"/>
</dbReference>
<dbReference type="Gene3D" id="3.40.390.10">
    <property type="entry name" value="Collagenase (Catalytic Domain)"/>
    <property type="match status" value="1"/>
</dbReference>
<name>A0A135I1V8_9HYPH</name>
<gene>
    <name evidence="1" type="ORF">ATN84_06925</name>
</gene>
<dbReference type="Proteomes" id="UP000070107">
    <property type="component" value="Unassembled WGS sequence"/>
</dbReference>
<proteinExistence type="predicted"/>
<dbReference type="InterPro" id="IPR024079">
    <property type="entry name" value="MetalloPept_cat_dom_sf"/>
</dbReference>